<evidence type="ECO:0008006" key="4">
    <source>
        <dbReference type="Google" id="ProtNLM"/>
    </source>
</evidence>
<comment type="caution">
    <text evidence="2">The sequence shown here is derived from an EMBL/GenBank/DDBJ whole genome shotgun (WGS) entry which is preliminary data.</text>
</comment>
<accession>K0REJ9</accession>
<dbReference type="Proteomes" id="UP000266841">
    <property type="component" value="Unassembled WGS sequence"/>
</dbReference>
<dbReference type="OrthoDB" id="5952771at2759"/>
<dbReference type="OMA" id="ERTRCND"/>
<feature type="compositionally biased region" description="Basic and acidic residues" evidence="1">
    <location>
        <begin position="605"/>
        <end position="622"/>
    </location>
</feature>
<feature type="compositionally biased region" description="Basic and acidic residues" evidence="1">
    <location>
        <begin position="575"/>
        <end position="591"/>
    </location>
</feature>
<protein>
    <recommendedName>
        <fullName evidence="4">Reverse transcriptase domain-containing protein</fullName>
    </recommendedName>
</protein>
<gene>
    <name evidence="2" type="ORF">THAOC_29182</name>
</gene>
<evidence type="ECO:0000313" key="3">
    <source>
        <dbReference type="Proteomes" id="UP000266841"/>
    </source>
</evidence>
<reference evidence="2 3" key="1">
    <citation type="journal article" date="2012" name="Genome Biol.">
        <title>Genome and low-iron response of an oceanic diatom adapted to chronic iron limitation.</title>
        <authorList>
            <person name="Lommer M."/>
            <person name="Specht M."/>
            <person name="Roy A.S."/>
            <person name="Kraemer L."/>
            <person name="Andreson R."/>
            <person name="Gutowska M.A."/>
            <person name="Wolf J."/>
            <person name="Bergner S.V."/>
            <person name="Schilhabel M.B."/>
            <person name="Klostermeier U.C."/>
            <person name="Beiko R.G."/>
            <person name="Rosenstiel P."/>
            <person name="Hippler M."/>
            <person name="Laroche J."/>
        </authorList>
    </citation>
    <scope>NUCLEOTIDE SEQUENCE [LARGE SCALE GENOMIC DNA]</scope>
    <source>
        <strain evidence="2 3">CCMP1005</strain>
    </source>
</reference>
<organism evidence="2 3">
    <name type="scientific">Thalassiosira oceanica</name>
    <name type="common">Marine diatom</name>
    <dbReference type="NCBI Taxonomy" id="159749"/>
    <lineage>
        <taxon>Eukaryota</taxon>
        <taxon>Sar</taxon>
        <taxon>Stramenopiles</taxon>
        <taxon>Ochrophyta</taxon>
        <taxon>Bacillariophyta</taxon>
        <taxon>Coscinodiscophyceae</taxon>
        <taxon>Thalassiosirophycidae</taxon>
        <taxon>Thalassiosirales</taxon>
        <taxon>Thalassiosiraceae</taxon>
        <taxon>Thalassiosira</taxon>
    </lineage>
</organism>
<dbReference type="AlphaFoldDB" id="K0REJ9"/>
<sequence>MLIKQFDGRNRNAKAVKELLSQCLDLWDNERYSALLRSVTDVWNRGNGTRCGVRRKENKTDTSTAKKFDAMVKDGNLGAAMRFVLEQKSGGGGGGKLYRHDDTDTKTGDQVIDVLCSKFPEPVIPEASHFDPSTSGPPEDTPPVYLSEEDILLRAKKLKSAAGMDGVDGQTARYWITSFGDRSKRLREALARIAMLLANGSPQYAMYRALNDARMLAADKEPGVRPLACGCIWMRLMAGAVIDSGLKVQARDACGNVQLCAGLGAGIEGNLHAVTRIFPQSAGWTEGEGTSNADIVEQLLTQSEADADSTGGSRYEPNTGFGVTLVDADNAFNRVNLYMLLDTVARRWPAGARFVFNRYRHYHRTYVRTDPGKPPIIILRKEGVAQGCVLAMLIYGISLMPLCEELAEEFPEILALWFADDEGHVGSARLNAQCLAYLVEHGPKYGYYPKPVKSFHVCMEADEAVAKQEFLSRGLELQFVRGKRYLGGHVGSKESKEQYVNSKVEGWCTSLRALLAEIAKTHPQSAHAAFTFCLQHKWMYMCRVIPGIAQLLEPLERVIREVWIPALLGSPPEELRRANVSREDRHSREAARNIGLAGAGPDGQPEGHARLDQGAQEARRSSEPQSEDAGKAFAPINRPPSFSEGDVLPPRKSPPASPTSPAAAKSNVEKALVALNIAASLIKKDKVDARAPRDGVARAPHRPAPSVWRRCLPIDW</sequence>
<dbReference type="EMBL" id="AGNL01041321">
    <property type="protein sequence ID" value="EJK51630.1"/>
    <property type="molecule type" value="Genomic_DNA"/>
</dbReference>
<proteinExistence type="predicted"/>
<name>K0REJ9_THAOC</name>
<feature type="region of interest" description="Disordered" evidence="1">
    <location>
        <begin position="575"/>
        <end position="666"/>
    </location>
</feature>
<evidence type="ECO:0000313" key="2">
    <source>
        <dbReference type="EMBL" id="EJK51630.1"/>
    </source>
</evidence>
<keyword evidence="3" id="KW-1185">Reference proteome</keyword>
<evidence type="ECO:0000256" key="1">
    <source>
        <dbReference type="SAM" id="MobiDB-lite"/>
    </source>
</evidence>